<feature type="chain" id="PRO_5021928101" evidence="2">
    <location>
        <begin position="25"/>
        <end position="102"/>
    </location>
</feature>
<evidence type="ECO:0000256" key="2">
    <source>
        <dbReference type="SAM" id="SignalP"/>
    </source>
</evidence>
<dbReference type="RefSeq" id="WP_142941818.1">
    <property type="nucleotide sequence ID" value="NZ_VIKR01000002.1"/>
</dbReference>
<gene>
    <name evidence="3" type="ORF">FLL45_09695</name>
</gene>
<dbReference type="AlphaFoldDB" id="A0A545TDA7"/>
<keyword evidence="4" id="KW-1185">Reference proteome</keyword>
<feature type="signal peptide" evidence="2">
    <location>
        <begin position="1"/>
        <end position="24"/>
    </location>
</feature>
<feature type="compositionally biased region" description="Basic and acidic residues" evidence="1">
    <location>
        <begin position="63"/>
        <end position="102"/>
    </location>
</feature>
<keyword evidence="2" id="KW-0732">Signal</keyword>
<reference evidence="3 4" key="1">
    <citation type="submission" date="2019-06" db="EMBL/GenBank/DDBJ databases">
        <title>Draft genome of Aliikangiella marina GYP-15.</title>
        <authorList>
            <person name="Wang G."/>
        </authorList>
    </citation>
    <scope>NUCLEOTIDE SEQUENCE [LARGE SCALE GENOMIC DNA]</scope>
    <source>
        <strain evidence="3 4">GYP-15</strain>
    </source>
</reference>
<protein>
    <submittedName>
        <fullName evidence="3">Uncharacterized protein</fullName>
    </submittedName>
</protein>
<evidence type="ECO:0000313" key="3">
    <source>
        <dbReference type="EMBL" id="TQV75202.1"/>
    </source>
</evidence>
<evidence type="ECO:0000256" key="1">
    <source>
        <dbReference type="SAM" id="MobiDB-lite"/>
    </source>
</evidence>
<sequence length="102" mass="11623">MRSFKPWLWLLTSSTIITSGNIFAQAVNQEPDEAFLEFLASMEDVDGEVTDPLDMLDIADEPELTKSDIKTDKKNTQQEDLENGKSEMKKDLNLQKKATEDR</sequence>
<name>A0A545TDA7_9GAMM</name>
<proteinExistence type="predicted"/>
<dbReference type="OrthoDB" id="10019011at2"/>
<comment type="caution">
    <text evidence="3">The sequence shown here is derived from an EMBL/GenBank/DDBJ whole genome shotgun (WGS) entry which is preliminary data.</text>
</comment>
<dbReference type="EMBL" id="VIKR01000002">
    <property type="protein sequence ID" value="TQV75202.1"/>
    <property type="molecule type" value="Genomic_DNA"/>
</dbReference>
<evidence type="ECO:0000313" key="4">
    <source>
        <dbReference type="Proteomes" id="UP000317839"/>
    </source>
</evidence>
<accession>A0A545TDA7</accession>
<dbReference type="Proteomes" id="UP000317839">
    <property type="component" value="Unassembled WGS sequence"/>
</dbReference>
<feature type="region of interest" description="Disordered" evidence="1">
    <location>
        <begin position="60"/>
        <end position="102"/>
    </location>
</feature>
<organism evidence="3 4">
    <name type="scientific">Aliikangiella marina</name>
    <dbReference type="NCBI Taxonomy" id="1712262"/>
    <lineage>
        <taxon>Bacteria</taxon>
        <taxon>Pseudomonadati</taxon>
        <taxon>Pseudomonadota</taxon>
        <taxon>Gammaproteobacteria</taxon>
        <taxon>Oceanospirillales</taxon>
        <taxon>Pleioneaceae</taxon>
        <taxon>Aliikangiella</taxon>
    </lineage>
</organism>